<protein>
    <recommendedName>
        <fullName evidence="3 7">Flagellar hook-associated protein 2</fullName>
        <shortName evidence="7">HAP2</shortName>
    </recommendedName>
    <alternativeName>
        <fullName evidence="7">Flagellar cap protein</fullName>
    </alternativeName>
</protein>
<dbReference type="PANTHER" id="PTHR30288:SF0">
    <property type="entry name" value="FLAGELLAR HOOK-ASSOCIATED PROTEIN 2"/>
    <property type="match status" value="1"/>
</dbReference>
<dbReference type="Pfam" id="PF07196">
    <property type="entry name" value="Flagellin_IN"/>
    <property type="match status" value="1"/>
</dbReference>
<comment type="subunit">
    <text evidence="2 7">Homopentamer.</text>
</comment>
<evidence type="ECO:0000259" key="9">
    <source>
        <dbReference type="Pfam" id="PF07195"/>
    </source>
</evidence>
<comment type="similarity">
    <text evidence="1 7">Belongs to the FliD family.</text>
</comment>
<evidence type="ECO:0000256" key="2">
    <source>
        <dbReference type="ARBA" id="ARBA00011255"/>
    </source>
</evidence>
<dbReference type="PANTHER" id="PTHR30288">
    <property type="entry name" value="FLAGELLAR CAP/ASSEMBLY PROTEIN FLID"/>
    <property type="match status" value="1"/>
</dbReference>
<dbReference type="GO" id="GO:0009424">
    <property type="term" value="C:bacterial-type flagellum hook"/>
    <property type="evidence" value="ECO:0007669"/>
    <property type="project" value="UniProtKB-UniRule"/>
</dbReference>
<comment type="function">
    <text evidence="7">Required for morphogenesis and for the elongation of the flagellar filament by facilitating polymerization of the flagellin monomers at the tip of growing filament. Forms a capping structure, which prevents flagellin subunits (transported through the central channel of the flagellum) from leaking out without polymerization at the distal end.</text>
</comment>
<evidence type="ECO:0000256" key="5">
    <source>
        <dbReference type="ARBA" id="ARBA00023143"/>
    </source>
</evidence>
<dbReference type="NCBIfam" id="NF005955">
    <property type="entry name" value="PRK08032.1"/>
    <property type="match status" value="1"/>
</dbReference>
<keyword evidence="10" id="KW-0966">Cell projection</keyword>
<feature type="domain" description="Flagellar hook-associated protein 2 C-terminal" evidence="9">
    <location>
        <begin position="224"/>
        <end position="452"/>
    </location>
</feature>
<evidence type="ECO:0000256" key="4">
    <source>
        <dbReference type="ARBA" id="ARBA00023054"/>
    </source>
</evidence>
<organism evidence="10 11">
    <name type="scientific">Citrobacter pasteurii</name>
    <dbReference type="NCBI Taxonomy" id="1563222"/>
    <lineage>
        <taxon>Bacteria</taxon>
        <taxon>Pseudomonadati</taxon>
        <taxon>Pseudomonadota</taxon>
        <taxon>Gammaproteobacteria</taxon>
        <taxon>Enterobacterales</taxon>
        <taxon>Enterobacteriaceae</taxon>
        <taxon>Citrobacter</taxon>
    </lineage>
</organism>
<evidence type="ECO:0000256" key="6">
    <source>
        <dbReference type="ARBA" id="ARBA00025175"/>
    </source>
</evidence>
<sequence>MPSFTSLGVGSNLPLDTLLTNLTTAEKKRLTPITQQQSANTSRLTAYGTLKSALEKFQTANTALNNADLFKSTTATSSTEDLKVSTTAGAAPGKYTVSVSKLAQAQSLSTTSKITSTKEQLGDTSVDERTITISQPGRKEPLEIKLGKGETSLEDIRDAINDADSGISASLVKVKEDDYQLVLTAESGTESEMTISVSNDSKLSDLLSYDSKAGSGKMKQLVGAQNAQLTVNSIDIERQSNTVTDAPQGITLQLTKEVKDASITVTKSDEKATTAIKAWVEAYNSLVDTFGTLTKYKEVEPGEAASADNGALLGDSVLRTIQNGIRAPFANSGSESPFKTMSEIGITQDGGTGKLKIDEEKLAKALKDNTAATRELLVGDGKETGITTKIATEVKSYLADDGIIDNAQDNINANLKLLTKQYLTVSNSIDEVVARYKAQFTQLDSMMSKLNSTSTYLGQQFSAMNNS</sequence>
<dbReference type="Pfam" id="PF02465">
    <property type="entry name" value="FliD_N"/>
    <property type="match status" value="1"/>
</dbReference>
<dbReference type="InterPro" id="IPR010809">
    <property type="entry name" value="FliD_C"/>
</dbReference>
<dbReference type="GO" id="GO:0071973">
    <property type="term" value="P:bacterial-type flagellum-dependent cell motility"/>
    <property type="evidence" value="ECO:0007669"/>
    <property type="project" value="TreeGrafter"/>
</dbReference>
<evidence type="ECO:0000259" key="8">
    <source>
        <dbReference type="Pfam" id="PF02465"/>
    </source>
</evidence>
<comment type="caution">
    <text evidence="10">The sequence shown here is derived from an EMBL/GenBank/DDBJ whole genome shotgun (WGS) entry which is preliminary data.</text>
</comment>
<dbReference type="InterPro" id="IPR040026">
    <property type="entry name" value="FliD"/>
</dbReference>
<gene>
    <name evidence="10" type="ORF">DXF85_06880</name>
</gene>
<dbReference type="InterPro" id="IPR003481">
    <property type="entry name" value="FliD_N"/>
</dbReference>
<dbReference type="AlphaFoldDB" id="A0A6N6K5S4"/>
<proteinExistence type="inferred from homology"/>
<reference evidence="10 11" key="1">
    <citation type="submission" date="2018-08" db="EMBL/GenBank/DDBJ databases">
        <title>Complete genomic analysis of a Citrobacter pasteurii isolated from cockles (Cerastoderma edule) containing a new chromosomic qnrB allele.</title>
        <authorList>
            <person name="Rodrigues A."/>
            <person name="Baptista T."/>
            <person name="Quesada A."/>
            <person name="Campos M.J."/>
        </authorList>
    </citation>
    <scope>NUCLEOTIDE SEQUENCE [LARGE SCALE GENOMIC DNA]</scope>
    <source>
        <strain evidence="10 11">BA18</strain>
    </source>
</reference>
<accession>A0A6N6K5S4</accession>
<evidence type="ECO:0000256" key="3">
    <source>
        <dbReference type="ARBA" id="ARBA00016246"/>
    </source>
</evidence>
<comment type="subcellular location">
    <subcellularLocation>
        <location evidence="7">Secreted</location>
    </subcellularLocation>
    <subcellularLocation>
        <location evidence="7">Bacterial flagellum</location>
    </subcellularLocation>
</comment>
<dbReference type="GO" id="GO:0009421">
    <property type="term" value="C:bacterial-type flagellum filament cap"/>
    <property type="evidence" value="ECO:0007669"/>
    <property type="project" value="InterPro"/>
</dbReference>
<dbReference type="Pfam" id="PF07195">
    <property type="entry name" value="FliD_C"/>
    <property type="match status" value="1"/>
</dbReference>
<keyword evidence="10" id="KW-0969">Cilium</keyword>
<feature type="domain" description="Flagellar hook-associated protein 2 N-terminal" evidence="8">
    <location>
        <begin position="11"/>
        <end position="106"/>
    </location>
</feature>
<keyword evidence="4" id="KW-0175">Coiled coil</keyword>
<keyword evidence="7" id="KW-0964">Secreted</keyword>
<keyword evidence="5 7" id="KW-0975">Bacterial flagellum</keyword>
<evidence type="ECO:0000256" key="7">
    <source>
        <dbReference type="RuleBase" id="RU362066"/>
    </source>
</evidence>
<dbReference type="Proteomes" id="UP000468420">
    <property type="component" value="Unassembled WGS sequence"/>
</dbReference>
<evidence type="ECO:0000313" key="10">
    <source>
        <dbReference type="EMBL" id="KAA1279631.1"/>
    </source>
</evidence>
<dbReference type="EMBL" id="QRDC01000004">
    <property type="protein sequence ID" value="KAA1279631.1"/>
    <property type="molecule type" value="Genomic_DNA"/>
</dbReference>
<dbReference type="InterPro" id="IPR010810">
    <property type="entry name" value="Flagellin_hook_IN_motif"/>
</dbReference>
<dbReference type="RefSeq" id="WP_149691533.1">
    <property type="nucleotide sequence ID" value="NZ_QRDC01000004.1"/>
</dbReference>
<comment type="function">
    <text evidence="6">Required for the morphogenesis and for the elongation of the flagellar filament by facilitating polymerization of the flagellin monomers at the tip of growing filament. Forms a capping structure, which prevents flagellin subunits (transported through the central channel of the flagellum) from leaking out without polymerization at the distal end.</text>
</comment>
<evidence type="ECO:0000313" key="11">
    <source>
        <dbReference type="Proteomes" id="UP000468420"/>
    </source>
</evidence>
<name>A0A6N6K5S4_9ENTR</name>
<keyword evidence="10" id="KW-0282">Flagellum</keyword>
<dbReference type="GO" id="GO:0007155">
    <property type="term" value="P:cell adhesion"/>
    <property type="evidence" value="ECO:0007669"/>
    <property type="project" value="InterPro"/>
</dbReference>
<dbReference type="GO" id="GO:0005576">
    <property type="term" value="C:extracellular region"/>
    <property type="evidence" value="ECO:0007669"/>
    <property type="project" value="UniProtKB-SubCell"/>
</dbReference>
<evidence type="ECO:0000256" key="1">
    <source>
        <dbReference type="ARBA" id="ARBA00009764"/>
    </source>
</evidence>